<dbReference type="InterPro" id="IPR038441">
    <property type="entry name" value="THAP_Znf_sf"/>
</dbReference>
<dbReference type="GO" id="GO:0000981">
    <property type="term" value="F:DNA-binding transcription factor activity, RNA polymerase II-specific"/>
    <property type="evidence" value="ECO:0007669"/>
    <property type="project" value="TreeGrafter"/>
</dbReference>
<evidence type="ECO:0000256" key="5">
    <source>
        <dbReference type="ARBA" id="ARBA00023125"/>
    </source>
</evidence>
<feature type="non-terminal residue" evidence="13">
    <location>
        <position position="524"/>
    </location>
</feature>
<feature type="domain" description="C2H2-type" evidence="11">
    <location>
        <begin position="403"/>
        <end position="430"/>
    </location>
</feature>
<dbReference type="Proteomes" id="UP000838878">
    <property type="component" value="Chromosome 8"/>
</dbReference>
<name>A0A8J9VUP1_9NEOP</name>
<dbReference type="InterPro" id="IPR013087">
    <property type="entry name" value="Znf_C2H2_type"/>
</dbReference>
<evidence type="ECO:0000256" key="3">
    <source>
        <dbReference type="ARBA" id="ARBA00022771"/>
    </source>
</evidence>
<reference evidence="13" key="1">
    <citation type="submission" date="2021-12" db="EMBL/GenBank/DDBJ databases">
        <authorList>
            <person name="Martin H S."/>
        </authorList>
    </citation>
    <scope>NUCLEOTIDE SEQUENCE</scope>
</reference>
<evidence type="ECO:0000256" key="1">
    <source>
        <dbReference type="ARBA" id="ARBA00022723"/>
    </source>
</evidence>
<dbReference type="OrthoDB" id="7312725at2759"/>
<evidence type="ECO:0000256" key="2">
    <source>
        <dbReference type="ARBA" id="ARBA00022737"/>
    </source>
</evidence>
<keyword evidence="3 8" id="KW-0863">Zinc-finger</keyword>
<dbReference type="EMBL" id="OV170228">
    <property type="protein sequence ID" value="CAH0730493.1"/>
    <property type="molecule type" value="Genomic_DNA"/>
</dbReference>
<dbReference type="PROSITE" id="PS50950">
    <property type="entry name" value="ZF_THAP"/>
    <property type="match status" value="1"/>
</dbReference>
<proteinExistence type="inferred from homology"/>
<accession>A0A8J9VUP1</accession>
<dbReference type="InterPro" id="IPR036236">
    <property type="entry name" value="Znf_C2H2_sf"/>
</dbReference>
<dbReference type="PROSITE" id="PS50157">
    <property type="entry name" value="ZINC_FINGER_C2H2_2"/>
    <property type="match status" value="1"/>
</dbReference>
<feature type="region of interest" description="Disordered" evidence="10">
    <location>
        <begin position="99"/>
        <end position="129"/>
    </location>
</feature>
<evidence type="ECO:0000313" key="13">
    <source>
        <dbReference type="EMBL" id="CAH0730493.1"/>
    </source>
</evidence>
<evidence type="ECO:0000259" key="11">
    <source>
        <dbReference type="PROSITE" id="PS50157"/>
    </source>
</evidence>
<dbReference type="SUPFAM" id="SSF57716">
    <property type="entry name" value="Glucocorticoid receptor-like (DNA-binding domain)"/>
    <property type="match status" value="1"/>
</dbReference>
<dbReference type="Gene3D" id="6.20.210.20">
    <property type="entry name" value="THAP domain"/>
    <property type="match status" value="1"/>
</dbReference>
<protein>
    <submittedName>
        <fullName evidence="13">Uncharacterized protein</fullName>
    </submittedName>
</protein>
<dbReference type="SUPFAM" id="SSF57667">
    <property type="entry name" value="beta-beta-alpha zinc fingers"/>
    <property type="match status" value="2"/>
</dbReference>
<evidence type="ECO:0000256" key="4">
    <source>
        <dbReference type="ARBA" id="ARBA00022833"/>
    </source>
</evidence>
<dbReference type="InterPro" id="IPR050527">
    <property type="entry name" value="Snail/Krueppel_Znf"/>
</dbReference>
<keyword evidence="1" id="KW-0479">Metal-binding</keyword>
<evidence type="ECO:0000259" key="12">
    <source>
        <dbReference type="PROSITE" id="PS50950"/>
    </source>
</evidence>
<evidence type="ECO:0000256" key="10">
    <source>
        <dbReference type="SAM" id="MobiDB-lite"/>
    </source>
</evidence>
<sequence length="524" mass="60271">MAVPVLKLLSLYGSKIMVNVCCVEGCIQTKDVIYFNVPNSRTLRKKWLETFTPSCKVTNHSVVCSKHFLEEQYETVRGKKRLKAKVIPSIFDETSIPKTINESEKETKNDETPAKEIEKDKEKESPKNRIEEVVQEIVENRQNGDSIVKRTEPIISTSDPEANKDIEEIITNYQIKQIRPINRDLETDKSINLEINGEIEDIITNFHIKQSRPTNGDLEIVQDRENGSNGENDFDNIIDVDNLKDPVFIEVSVDKGGEQSNSQDCLMLLESVQCEVDPTSLMLEDPDPDPDPDLDDDVVDLGEKKDDPISLLTSSDEDDVIIQEPKIDTVEVSDETDEDDVPLVKLVEKPTKTKKLKAKHRAEDNIAKIMWGLYEFYCVECHFRTTSKSEYKRHLAEHPTVVQICQICGYTTASKTQFVRHKRKHLDDKKFRCHLCDFKARHNMSLIYHLKTHDCVKLVNAKKGFKCEKCGFQSDVKVDLVKHVKLCSSGPSKYVCGICEYETKRKSDMKRHKMRRHKDYEEDD</sequence>
<keyword evidence="5 9" id="KW-0238">DNA-binding</keyword>
<dbReference type="SMART" id="SM00355">
    <property type="entry name" value="ZnF_C2H2"/>
    <property type="match status" value="5"/>
</dbReference>
<organism evidence="13 14">
    <name type="scientific">Brenthis ino</name>
    <name type="common">lesser marbled fritillary</name>
    <dbReference type="NCBI Taxonomy" id="405034"/>
    <lineage>
        <taxon>Eukaryota</taxon>
        <taxon>Metazoa</taxon>
        <taxon>Ecdysozoa</taxon>
        <taxon>Arthropoda</taxon>
        <taxon>Hexapoda</taxon>
        <taxon>Insecta</taxon>
        <taxon>Pterygota</taxon>
        <taxon>Neoptera</taxon>
        <taxon>Endopterygota</taxon>
        <taxon>Lepidoptera</taxon>
        <taxon>Glossata</taxon>
        <taxon>Ditrysia</taxon>
        <taxon>Papilionoidea</taxon>
        <taxon>Nymphalidae</taxon>
        <taxon>Heliconiinae</taxon>
        <taxon>Argynnini</taxon>
        <taxon>Brenthis</taxon>
    </lineage>
</organism>
<feature type="compositionally biased region" description="Basic and acidic residues" evidence="10">
    <location>
        <begin position="101"/>
        <end position="129"/>
    </location>
</feature>
<dbReference type="SMART" id="SM00980">
    <property type="entry name" value="THAP"/>
    <property type="match status" value="1"/>
</dbReference>
<dbReference type="InterPro" id="IPR006612">
    <property type="entry name" value="THAP_Znf"/>
</dbReference>
<evidence type="ECO:0000256" key="9">
    <source>
        <dbReference type="PROSITE-ProRule" id="PRU00309"/>
    </source>
</evidence>
<evidence type="ECO:0000256" key="7">
    <source>
        <dbReference type="ARBA" id="ARBA00037948"/>
    </source>
</evidence>
<dbReference type="PANTHER" id="PTHR24388:SF53">
    <property type="entry name" value="CHORION TRANSCRIPTION FACTOR CF2-RELATED"/>
    <property type="match status" value="1"/>
</dbReference>
<dbReference type="Pfam" id="PF05485">
    <property type="entry name" value="THAP"/>
    <property type="match status" value="1"/>
</dbReference>
<evidence type="ECO:0000256" key="8">
    <source>
        <dbReference type="PROSITE-ProRule" id="PRU00042"/>
    </source>
</evidence>
<comment type="similarity">
    <text evidence="7">Belongs to the snail C2H2-type zinc-finger protein family.</text>
</comment>
<dbReference type="AlphaFoldDB" id="A0A8J9VUP1"/>
<keyword evidence="4" id="KW-0862">Zinc</keyword>
<keyword evidence="2" id="KW-0677">Repeat</keyword>
<dbReference type="GO" id="GO:0000978">
    <property type="term" value="F:RNA polymerase II cis-regulatory region sequence-specific DNA binding"/>
    <property type="evidence" value="ECO:0007669"/>
    <property type="project" value="TreeGrafter"/>
</dbReference>
<feature type="domain" description="THAP-type" evidence="12">
    <location>
        <begin position="17"/>
        <end position="91"/>
    </location>
</feature>
<dbReference type="GO" id="GO:0008270">
    <property type="term" value="F:zinc ion binding"/>
    <property type="evidence" value="ECO:0007669"/>
    <property type="project" value="UniProtKB-KW"/>
</dbReference>
<dbReference type="PANTHER" id="PTHR24388">
    <property type="entry name" value="ZINC FINGER PROTEIN"/>
    <property type="match status" value="1"/>
</dbReference>
<dbReference type="Gene3D" id="3.30.160.60">
    <property type="entry name" value="Classic Zinc Finger"/>
    <property type="match status" value="2"/>
</dbReference>
<evidence type="ECO:0000256" key="6">
    <source>
        <dbReference type="ARBA" id="ARBA00023242"/>
    </source>
</evidence>
<keyword evidence="14" id="KW-1185">Reference proteome</keyword>
<keyword evidence="6" id="KW-0539">Nucleus</keyword>
<evidence type="ECO:0000313" key="14">
    <source>
        <dbReference type="Proteomes" id="UP000838878"/>
    </source>
</evidence>
<gene>
    <name evidence="13" type="ORF">BINO364_LOCUS15472</name>
</gene>